<protein>
    <submittedName>
        <fullName evidence="1">Uncharacterized protein</fullName>
    </submittedName>
</protein>
<sequence>MTDYNKLSKVSYNPKVRAWRFRVKIHRIYRFYSYVTNNGPFYTYVLADEDPHRYTDNTGDMSLDCFWR</sequence>
<keyword evidence="2" id="KW-1185">Reference proteome</keyword>
<dbReference type="EMBL" id="JAAMPC010000002">
    <property type="protein sequence ID" value="KAG2327699.1"/>
    <property type="molecule type" value="Genomic_DNA"/>
</dbReference>
<proteinExistence type="predicted"/>
<dbReference type="AlphaFoldDB" id="A0A8X8B7P1"/>
<gene>
    <name evidence="1" type="ORF">Bca52824_010427</name>
</gene>
<evidence type="ECO:0000313" key="1">
    <source>
        <dbReference type="EMBL" id="KAG2327699.1"/>
    </source>
</evidence>
<evidence type="ECO:0000313" key="2">
    <source>
        <dbReference type="Proteomes" id="UP000886595"/>
    </source>
</evidence>
<name>A0A8X8B7P1_BRACI</name>
<dbReference type="Proteomes" id="UP000886595">
    <property type="component" value="Unassembled WGS sequence"/>
</dbReference>
<comment type="caution">
    <text evidence="1">The sequence shown here is derived from an EMBL/GenBank/DDBJ whole genome shotgun (WGS) entry which is preliminary data.</text>
</comment>
<reference evidence="1 2" key="1">
    <citation type="submission" date="2020-02" db="EMBL/GenBank/DDBJ databases">
        <authorList>
            <person name="Ma Q."/>
            <person name="Huang Y."/>
            <person name="Song X."/>
            <person name="Pei D."/>
        </authorList>
    </citation>
    <scope>NUCLEOTIDE SEQUENCE [LARGE SCALE GENOMIC DNA]</scope>
    <source>
        <strain evidence="1">Sxm20200214</strain>
        <tissue evidence="1">Leaf</tissue>
    </source>
</reference>
<organism evidence="1 2">
    <name type="scientific">Brassica carinata</name>
    <name type="common">Ethiopian mustard</name>
    <name type="synonym">Abyssinian cabbage</name>
    <dbReference type="NCBI Taxonomy" id="52824"/>
    <lineage>
        <taxon>Eukaryota</taxon>
        <taxon>Viridiplantae</taxon>
        <taxon>Streptophyta</taxon>
        <taxon>Embryophyta</taxon>
        <taxon>Tracheophyta</taxon>
        <taxon>Spermatophyta</taxon>
        <taxon>Magnoliopsida</taxon>
        <taxon>eudicotyledons</taxon>
        <taxon>Gunneridae</taxon>
        <taxon>Pentapetalae</taxon>
        <taxon>rosids</taxon>
        <taxon>malvids</taxon>
        <taxon>Brassicales</taxon>
        <taxon>Brassicaceae</taxon>
        <taxon>Brassiceae</taxon>
        <taxon>Brassica</taxon>
    </lineage>
</organism>
<accession>A0A8X8B7P1</accession>